<proteinExistence type="predicted"/>
<dbReference type="RefSeq" id="WP_005681117.1">
    <property type="nucleotide sequence ID" value="NZ_CAXUCB010000017.1"/>
</dbReference>
<evidence type="ECO:0000256" key="2">
    <source>
        <dbReference type="SAM" id="MobiDB-lite"/>
    </source>
</evidence>
<feature type="compositionally biased region" description="Basic and acidic residues" evidence="2">
    <location>
        <begin position="296"/>
        <end position="309"/>
    </location>
</feature>
<dbReference type="GeneID" id="75114675"/>
<accession>I9PVE6</accession>
<dbReference type="OrthoDB" id="1356233at2"/>
<keyword evidence="1" id="KW-0175">Coiled coil</keyword>
<dbReference type="PATRIC" id="fig|997873.3.peg.2101"/>
<comment type="caution">
    <text evidence="3">The sequence shown here is derived from an EMBL/GenBank/DDBJ whole genome shotgun (WGS) entry which is preliminary data.</text>
</comment>
<sequence length="309" mass="34942">MRLIDIKQNIDIAKEFFTPSFPNSNGNYYVDNILKTKKAIEALIKIHILPTNVEDEKVFIDVIQSAFTNRIIVNSSQQSDFIKVSTKIRYMITTLSLWLNDYLTTDETDTTINIKLPSVSGLSDFSEIINLLEKSLNGISTINGGGEIKVEQLDHGSLWIIIAVCSTQIVKAMVTAINCALDIAKKKIELDQAKEILKRTQMENGAIENLINIQEKVIEQLIQEQVESTKYKKPEDANGLTEAEQKNRYTKSLTELTKLIVAGTEFHPALCTSSEIQDSFPNFKQLEHQGPLPELPRQEKDDKNNTKRE</sequence>
<reference evidence="3 4" key="1">
    <citation type="submission" date="2012-02" db="EMBL/GenBank/DDBJ databases">
        <title>The Genome Sequence of Bacteroides caccae CL03T12C61.</title>
        <authorList>
            <consortium name="The Broad Institute Genome Sequencing Platform"/>
            <person name="Earl A."/>
            <person name="Ward D."/>
            <person name="Feldgarden M."/>
            <person name="Gevers D."/>
            <person name="Zitomersky N.L."/>
            <person name="Coyne M.J."/>
            <person name="Comstock L.E."/>
            <person name="Young S.K."/>
            <person name="Zeng Q."/>
            <person name="Gargeya S."/>
            <person name="Fitzgerald M."/>
            <person name="Haas B."/>
            <person name="Abouelleil A."/>
            <person name="Alvarado L."/>
            <person name="Arachchi H.M."/>
            <person name="Berlin A."/>
            <person name="Chapman S.B."/>
            <person name="Gearin G."/>
            <person name="Goldberg J."/>
            <person name="Griggs A."/>
            <person name="Gujja S."/>
            <person name="Hansen M."/>
            <person name="Heiman D."/>
            <person name="Howarth C."/>
            <person name="Larimer J."/>
            <person name="Lui A."/>
            <person name="MacDonald P.J.P."/>
            <person name="McCowen C."/>
            <person name="Montmayeur A."/>
            <person name="Murphy C."/>
            <person name="Neiman D."/>
            <person name="Pearson M."/>
            <person name="Priest M."/>
            <person name="Roberts A."/>
            <person name="Saif S."/>
            <person name="Shea T."/>
            <person name="Sisk P."/>
            <person name="Stolte C."/>
            <person name="Sykes S."/>
            <person name="Wortman J."/>
            <person name="Nusbaum C."/>
            <person name="Birren B."/>
        </authorList>
    </citation>
    <scope>NUCLEOTIDE SEQUENCE [LARGE SCALE GENOMIC DNA]</scope>
    <source>
        <strain evidence="3 4">CL03T12C61</strain>
    </source>
</reference>
<evidence type="ECO:0000313" key="4">
    <source>
        <dbReference type="Proteomes" id="UP000002965"/>
    </source>
</evidence>
<keyword evidence="4" id="KW-1185">Reference proteome</keyword>
<dbReference type="EMBL" id="AGXF01000007">
    <property type="protein sequence ID" value="EIY20403.1"/>
    <property type="molecule type" value="Genomic_DNA"/>
</dbReference>
<evidence type="ECO:0000313" key="3">
    <source>
        <dbReference type="EMBL" id="EIY20403.1"/>
    </source>
</evidence>
<dbReference type="HOGENOM" id="CLU_899099_0_0_10"/>
<protein>
    <submittedName>
        <fullName evidence="3">Uncharacterized protein</fullName>
    </submittedName>
</protein>
<dbReference type="Proteomes" id="UP000002965">
    <property type="component" value="Unassembled WGS sequence"/>
</dbReference>
<gene>
    <name evidence="3" type="ORF">HMPREF1061_02009</name>
</gene>
<name>I9PVE6_9BACE</name>
<feature type="coiled-coil region" evidence="1">
    <location>
        <begin position="183"/>
        <end position="210"/>
    </location>
</feature>
<dbReference type="AlphaFoldDB" id="I9PVE6"/>
<evidence type="ECO:0000256" key="1">
    <source>
        <dbReference type="SAM" id="Coils"/>
    </source>
</evidence>
<feature type="region of interest" description="Disordered" evidence="2">
    <location>
        <begin position="281"/>
        <end position="309"/>
    </location>
</feature>
<organism evidence="3 4">
    <name type="scientific">Bacteroides caccae CL03T12C61</name>
    <dbReference type="NCBI Taxonomy" id="997873"/>
    <lineage>
        <taxon>Bacteria</taxon>
        <taxon>Pseudomonadati</taxon>
        <taxon>Bacteroidota</taxon>
        <taxon>Bacteroidia</taxon>
        <taxon>Bacteroidales</taxon>
        <taxon>Bacteroidaceae</taxon>
        <taxon>Bacteroides</taxon>
    </lineage>
</organism>